<dbReference type="InterPro" id="IPR036890">
    <property type="entry name" value="HATPase_C_sf"/>
</dbReference>
<evidence type="ECO:0000313" key="12">
    <source>
        <dbReference type="Proteomes" id="UP001165488"/>
    </source>
</evidence>
<organism evidence="11 12">
    <name type="scientific">Belliella calami</name>
    <dbReference type="NCBI Taxonomy" id="2923436"/>
    <lineage>
        <taxon>Bacteria</taxon>
        <taxon>Pseudomonadati</taxon>
        <taxon>Bacteroidota</taxon>
        <taxon>Cytophagia</taxon>
        <taxon>Cytophagales</taxon>
        <taxon>Cyclobacteriaceae</taxon>
        <taxon>Belliella</taxon>
    </lineage>
</organism>
<dbReference type="CDD" id="cd00082">
    <property type="entry name" value="HisKA"/>
    <property type="match status" value="1"/>
</dbReference>
<dbReference type="SUPFAM" id="SSF55874">
    <property type="entry name" value="ATPase domain of HSP90 chaperone/DNA topoisomerase II/histidine kinase"/>
    <property type="match status" value="1"/>
</dbReference>
<feature type="coiled-coil region" evidence="7">
    <location>
        <begin position="189"/>
        <end position="255"/>
    </location>
</feature>
<evidence type="ECO:0000256" key="1">
    <source>
        <dbReference type="ARBA" id="ARBA00000085"/>
    </source>
</evidence>
<dbReference type="InterPro" id="IPR001789">
    <property type="entry name" value="Sig_transdc_resp-reg_receiver"/>
</dbReference>
<dbReference type="GO" id="GO:0005524">
    <property type="term" value="F:ATP binding"/>
    <property type="evidence" value="ECO:0007669"/>
    <property type="project" value="UniProtKB-KW"/>
</dbReference>
<dbReference type="InterPro" id="IPR005467">
    <property type="entry name" value="His_kinase_dom"/>
</dbReference>
<keyword evidence="3 6" id="KW-0597">Phosphoprotein</keyword>
<dbReference type="EMBL" id="JAKZGS010000015">
    <property type="protein sequence ID" value="MCH7399379.1"/>
    <property type="molecule type" value="Genomic_DNA"/>
</dbReference>
<dbReference type="InterPro" id="IPR036641">
    <property type="entry name" value="HPT_dom_sf"/>
</dbReference>
<dbReference type="CDD" id="cd16922">
    <property type="entry name" value="HATPase_EvgS-ArcB-TorS-like"/>
    <property type="match status" value="1"/>
</dbReference>
<keyword evidence="11" id="KW-0547">Nucleotide-binding</keyword>
<dbReference type="CDD" id="cd17546">
    <property type="entry name" value="REC_hyHK_CKI1_RcsC-like"/>
    <property type="match status" value="1"/>
</dbReference>
<dbReference type="Gene3D" id="3.40.50.2300">
    <property type="match status" value="1"/>
</dbReference>
<dbReference type="InterPro" id="IPR003594">
    <property type="entry name" value="HATPase_dom"/>
</dbReference>
<keyword evidence="11" id="KW-0067">ATP-binding</keyword>
<evidence type="ECO:0000313" key="11">
    <source>
        <dbReference type="EMBL" id="MCH7399379.1"/>
    </source>
</evidence>
<keyword evidence="8" id="KW-0812">Transmembrane</keyword>
<dbReference type="PROSITE" id="PS50110">
    <property type="entry name" value="RESPONSE_REGULATORY"/>
    <property type="match status" value="1"/>
</dbReference>
<evidence type="ECO:0000259" key="10">
    <source>
        <dbReference type="PROSITE" id="PS50110"/>
    </source>
</evidence>
<keyword evidence="5" id="KW-0418">Kinase</keyword>
<evidence type="ECO:0000256" key="3">
    <source>
        <dbReference type="ARBA" id="ARBA00022553"/>
    </source>
</evidence>
<feature type="domain" description="Histidine kinase" evidence="9">
    <location>
        <begin position="345"/>
        <end position="561"/>
    </location>
</feature>
<dbReference type="SUPFAM" id="SSF47384">
    <property type="entry name" value="Homodimeric domain of signal transducing histidine kinase"/>
    <property type="match status" value="1"/>
</dbReference>
<dbReference type="Gene3D" id="1.20.120.160">
    <property type="entry name" value="HPT domain"/>
    <property type="match status" value="1"/>
</dbReference>
<feature type="domain" description="Response regulatory" evidence="10">
    <location>
        <begin position="583"/>
        <end position="699"/>
    </location>
</feature>
<dbReference type="Pfam" id="PF00512">
    <property type="entry name" value="HisKA"/>
    <property type="match status" value="1"/>
</dbReference>
<dbReference type="InterPro" id="IPR004358">
    <property type="entry name" value="Sig_transdc_His_kin-like_C"/>
</dbReference>
<keyword evidence="7" id="KW-0175">Coiled coil</keyword>
<dbReference type="EC" id="2.7.13.3" evidence="2"/>
<dbReference type="PRINTS" id="PR00344">
    <property type="entry name" value="BCTRLSENSOR"/>
</dbReference>
<dbReference type="Pfam" id="PF02518">
    <property type="entry name" value="HATPase_c"/>
    <property type="match status" value="1"/>
</dbReference>
<keyword evidence="4" id="KW-0808">Transferase</keyword>
<proteinExistence type="predicted"/>
<dbReference type="SMART" id="SM00387">
    <property type="entry name" value="HATPase_c"/>
    <property type="match status" value="1"/>
</dbReference>
<dbReference type="SUPFAM" id="SSF47226">
    <property type="entry name" value="Histidine-containing phosphotransfer domain, HPT domain"/>
    <property type="match status" value="1"/>
</dbReference>
<dbReference type="Proteomes" id="UP001165488">
    <property type="component" value="Unassembled WGS sequence"/>
</dbReference>
<dbReference type="Gene3D" id="3.30.565.10">
    <property type="entry name" value="Histidine kinase-like ATPase, C-terminal domain"/>
    <property type="match status" value="1"/>
</dbReference>
<gene>
    <name evidence="11" type="ORF">MM236_15360</name>
</gene>
<comment type="catalytic activity">
    <reaction evidence="1">
        <text>ATP + protein L-histidine = ADP + protein N-phospho-L-histidine.</text>
        <dbReference type="EC" id="2.7.13.3"/>
    </reaction>
</comment>
<evidence type="ECO:0000256" key="8">
    <source>
        <dbReference type="SAM" id="Phobius"/>
    </source>
</evidence>
<dbReference type="PANTHER" id="PTHR43047:SF64">
    <property type="entry name" value="HISTIDINE KINASE CONTAINING CHEY-HOMOLOGOUS RECEIVER DOMAIN AND PAS DOMAIN-RELATED"/>
    <property type="match status" value="1"/>
</dbReference>
<dbReference type="SMART" id="SM00448">
    <property type="entry name" value="REC"/>
    <property type="match status" value="1"/>
</dbReference>
<keyword evidence="8" id="KW-1133">Transmembrane helix</keyword>
<dbReference type="SMART" id="SM00388">
    <property type="entry name" value="HisKA"/>
    <property type="match status" value="1"/>
</dbReference>
<keyword evidence="8" id="KW-0472">Membrane</keyword>
<dbReference type="SUPFAM" id="SSF52172">
    <property type="entry name" value="CheY-like"/>
    <property type="match status" value="1"/>
</dbReference>
<evidence type="ECO:0000256" key="7">
    <source>
        <dbReference type="SAM" id="Coils"/>
    </source>
</evidence>
<name>A0ABS9USC8_9BACT</name>
<evidence type="ECO:0000256" key="2">
    <source>
        <dbReference type="ARBA" id="ARBA00012438"/>
    </source>
</evidence>
<dbReference type="Gene3D" id="1.10.287.130">
    <property type="match status" value="1"/>
</dbReference>
<keyword evidence="12" id="KW-1185">Reference proteome</keyword>
<reference evidence="11" key="1">
    <citation type="submission" date="2022-03" db="EMBL/GenBank/DDBJ databases">
        <title>De novo assembled genomes of Belliella spp. (Cyclobacteriaceae) strains.</title>
        <authorList>
            <person name="Szabo A."/>
            <person name="Korponai K."/>
            <person name="Felfoldi T."/>
        </authorList>
    </citation>
    <scope>NUCLEOTIDE SEQUENCE</scope>
    <source>
        <strain evidence="11">DSM 107340</strain>
    </source>
</reference>
<accession>A0ABS9USC8</accession>
<dbReference type="InterPro" id="IPR036097">
    <property type="entry name" value="HisK_dim/P_sf"/>
</dbReference>
<dbReference type="PROSITE" id="PS50109">
    <property type="entry name" value="HIS_KIN"/>
    <property type="match status" value="1"/>
</dbReference>
<feature type="transmembrane region" description="Helical" evidence="8">
    <location>
        <begin position="14"/>
        <end position="36"/>
    </location>
</feature>
<dbReference type="RefSeq" id="WP_241275877.1">
    <property type="nucleotide sequence ID" value="NZ_JAKZGS010000015.1"/>
</dbReference>
<dbReference type="PANTHER" id="PTHR43047">
    <property type="entry name" value="TWO-COMPONENT HISTIDINE PROTEIN KINASE"/>
    <property type="match status" value="1"/>
</dbReference>
<protein>
    <recommendedName>
        <fullName evidence="2">histidine kinase</fullName>
        <ecNumber evidence="2">2.7.13.3</ecNumber>
    </recommendedName>
</protein>
<dbReference type="InterPro" id="IPR011006">
    <property type="entry name" value="CheY-like_superfamily"/>
</dbReference>
<evidence type="ECO:0000256" key="5">
    <source>
        <dbReference type="ARBA" id="ARBA00022777"/>
    </source>
</evidence>
<evidence type="ECO:0000256" key="6">
    <source>
        <dbReference type="PROSITE-ProRule" id="PRU00169"/>
    </source>
</evidence>
<feature type="modified residue" description="4-aspartylphosphate" evidence="6">
    <location>
        <position position="632"/>
    </location>
</feature>
<sequence>MFKNSDIFQLSSKVVLGFVLATFLVLSVSVVTYISIRNLLQTVEDLSEPNEKLRQLNGLMADVYLLDMSKANRTSDKDSIFNEAYERLVKRVAWLKESADDESEVESFENININIQELLVSYAGLEEVRYRLTNRNFSEEALRRIEIKLQRKEESSKMDFFDKIKRRDLFQPDDDSKEGEKDIFRFEKSDELSQLVEEMEALNQSKKEAGKSEETESDSILVALKKLMTDLYKDEQQLRDNFVNLEANLQAKNAEVFSEIQNLISNIQMNLLVESRSQNESAYNLTYTVSIVLGGLVFLGVIGSLGFVFSILKEVKKANTYNEKLEEAKMYSENLAKAKQDFLANMSHEIRNPLHAIQGFQNELEKSNLNSDQKDFVKMIGFASKTLMGVVNDILDFSKLEAGKIEIESKAFDGIKLFLAIKNFFSFKAEEKVIGFNWKIDLPKDKWIVGDELRINQILNNLISNAIKFTAEGEVNVYLSIYNEQLSITVQDTGIGMGEEQIDNVFNEFNQGDSSITRRFGGTGLGLSIVKRLVDLQSGEIKIESELQKGTRIEILLPIQLEEVSKIELPEESNQKYSLQGVKILVVDDDKIGLKLIKLILEGNGAEVLVYNGGVEFRDNYKSWPFDLAFIDIQMPEVSGVQVLDLIKNRFKNNHSKVLAMTANVFANEQEKLIQSGFDAILLKPFDEDKIIDVVGEFLQLEKTDIKKTSQTFDNQPAVTIDLTDLKRFCMGDEELLAEVISDYLESTEKDVENLNLACKSNDYSQIREITHQLSSRLGQIKVEASGLAKDIEVGIKDGDLENVIEKVEQLIPQIRLVLTKLKAYLETSG</sequence>
<feature type="transmembrane region" description="Helical" evidence="8">
    <location>
        <begin position="285"/>
        <end position="312"/>
    </location>
</feature>
<evidence type="ECO:0000256" key="4">
    <source>
        <dbReference type="ARBA" id="ARBA00022679"/>
    </source>
</evidence>
<evidence type="ECO:0000259" key="9">
    <source>
        <dbReference type="PROSITE" id="PS50109"/>
    </source>
</evidence>
<dbReference type="Pfam" id="PF00072">
    <property type="entry name" value="Response_reg"/>
    <property type="match status" value="1"/>
</dbReference>
<dbReference type="InterPro" id="IPR003661">
    <property type="entry name" value="HisK_dim/P_dom"/>
</dbReference>
<comment type="caution">
    <text evidence="11">The sequence shown here is derived from an EMBL/GenBank/DDBJ whole genome shotgun (WGS) entry which is preliminary data.</text>
</comment>